<evidence type="ECO:0000256" key="9">
    <source>
        <dbReference type="ARBA" id="ARBA00043982"/>
    </source>
</evidence>
<dbReference type="Gene3D" id="3.30.700.10">
    <property type="entry name" value="Glycoprotein, Type 4 Pilin"/>
    <property type="match status" value="1"/>
</dbReference>
<dbReference type="PIRSF" id="PIRSF029928">
    <property type="entry name" value="Late_competence_ComGC"/>
    <property type="match status" value="1"/>
</dbReference>
<keyword evidence="4 11" id="KW-0488">Methylation</keyword>
<keyword evidence="10" id="KW-0813">Transport</keyword>
<comment type="function">
    <text evidence="10">Required for transformation and DNA binding.</text>
</comment>
<dbReference type="SUPFAM" id="SSF54523">
    <property type="entry name" value="Pili subunits"/>
    <property type="match status" value="1"/>
</dbReference>
<evidence type="ECO:0000313" key="13">
    <source>
        <dbReference type="Proteomes" id="UP000295689"/>
    </source>
</evidence>
<evidence type="ECO:0000256" key="10">
    <source>
        <dbReference type="PIRNR" id="PIRNR029928"/>
    </source>
</evidence>
<dbReference type="NCBIfam" id="NF040999">
    <property type="entry name" value="pilin_ComGC"/>
    <property type="match status" value="1"/>
</dbReference>
<dbReference type="GO" id="GO:0005886">
    <property type="term" value="C:plasma membrane"/>
    <property type="evidence" value="ECO:0007669"/>
    <property type="project" value="UniProtKB-SubCell"/>
</dbReference>
<dbReference type="PANTHER" id="PTHR30093:SF2">
    <property type="entry name" value="TYPE II SECRETION SYSTEM PROTEIN H"/>
    <property type="match status" value="1"/>
</dbReference>
<dbReference type="InterPro" id="IPR045584">
    <property type="entry name" value="Pilin-like"/>
</dbReference>
<evidence type="ECO:0000256" key="2">
    <source>
        <dbReference type="ARBA" id="ARBA00004241"/>
    </source>
</evidence>
<dbReference type="PROSITE" id="PS00409">
    <property type="entry name" value="PROKAR_NTER_METHYL"/>
    <property type="match status" value="1"/>
</dbReference>
<dbReference type="GO" id="GO:0030420">
    <property type="term" value="P:establishment of competence for transformation"/>
    <property type="evidence" value="ECO:0007669"/>
    <property type="project" value="UniProtKB-UniRule"/>
</dbReference>
<evidence type="ECO:0000256" key="8">
    <source>
        <dbReference type="ARBA" id="ARBA00023287"/>
    </source>
</evidence>
<keyword evidence="13" id="KW-1185">Reference proteome</keyword>
<proteinExistence type="inferred from homology"/>
<evidence type="ECO:0000313" key="12">
    <source>
        <dbReference type="EMBL" id="TCN22885.1"/>
    </source>
</evidence>
<evidence type="ECO:0000256" key="6">
    <source>
        <dbReference type="ARBA" id="ARBA00022989"/>
    </source>
</evidence>
<dbReference type="GO" id="GO:0009986">
    <property type="term" value="C:cell surface"/>
    <property type="evidence" value="ECO:0007669"/>
    <property type="project" value="UniProtKB-SubCell"/>
</dbReference>
<evidence type="ECO:0000256" key="3">
    <source>
        <dbReference type="ARBA" id="ARBA00022475"/>
    </source>
</evidence>
<dbReference type="EMBL" id="SLVV01000009">
    <property type="protein sequence ID" value="TCN22885.1"/>
    <property type="molecule type" value="Genomic_DNA"/>
</dbReference>
<dbReference type="Proteomes" id="UP000295689">
    <property type="component" value="Unassembled WGS sequence"/>
</dbReference>
<dbReference type="NCBIfam" id="TIGR02532">
    <property type="entry name" value="IV_pilin_GFxxxE"/>
    <property type="match status" value="1"/>
</dbReference>
<comment type="caution">
    <text evidence="12">The sequence shown here is derived from an EMBL/GenBank/DDBJ whole genome shotgun (WGS) entry which is preliminary data.</text>
</comment>
<dbReference type="GO" id="GO:0015628">
    <property type="term" value="P:protein secretion by the type II secretion system"/>
    <property type="evidence" value="ECO:0007669"/>
    <property type="project" value="InterPro"/>
</dbReference>
<evidence type="ECO:0000256" key="4">
    <source>
        <dbReference type="ARBA" id="ARBA00022481"/>
    </source>
</evidence>
<comment type="subcellular location">
    <subcellularLocation>
        <location evidence="1">Cell membrane</location>
        <topology evidence="1">Single-pass membrane protein</topology>
    </subcellularLocation>
    <subcellularLocation>
        <location evidence="2">Cell surface</location>
    </subcellularLocation>
</comment>
<keyword evidence="5 10" id="KW-0812">Transmembrane</keyword>
<accession>A0A4R2B9C3</accession>
<keyword evidence="8 10" id="KW-0178">Competence</keyword>
<gene>
    <name evidence="12" type="ORF">EV146_10938</name>
</gene>
<keyword evidence="3 10" id="KW-1003">Cell membrane</keyword>
<dbReference type="Pfam" id="PF07963">
    <property type="entry name" value="N_methyl"/>
    <property type="match status" value="1"/>
</dbReference>
<evidence type="ECO:0000256" key="1">
    <source>
        <dbReference type="ARBA" id="ARBA00004162"/>
    </source>
</evidence>
<dbReference type="InterPro" id="IPR012902">
    <property type="entry name" value="N_methyl_site"/>
</dbReference>
<feature type="transmembrane region" description="Helical" evidence="10">
    <location>
        <begin position="6"/>
        <end position="30"/>
    </location>
</feature>
<dbReference type="InterPro" id="IPR000983">
    <property type="entry name" value="Bac_GSPG_pilin"/>
</dbReference>
<reference evidence="12 13" key="1">
    <citation type="journal article" date="2015" name="Stand. Genomic Sci.">
        <title>Genomic Encyclopedia of Bacterial and Archaeal Type Strains, Phase III: the genomes of soil and plant-associated and newly described type strains.</title>
        <authorList>
            <person name="Whitman W.B."/>
            <person name="Woyke T."/>
            <person name="Klenk H.P."/>
            <person name="Zhou Y."/>
            <person name="Lilburn T.G."/>
            <person name="Beck B.J."/>
            <person name="De Vos P."/>
            <person name="Vandamme P."/>
            <person name="Eisen J.A."/>
            <person name="Garrity G."/>
            <person name="Hugenholtz P."/>
            <person name="Kyrpides N.C."/>
        </authorList>
    </citation>
    <scope>NUCLEOTIDE SEQUENCE [LARGE SCALE GENOMIC DNA]</scope>
    <source>
        <strain evidence="12 13">CV53</strain>
    </source>
</reference>
<dbReference type="PANTHER" id="PTHR30093">
    <property type="entry name" value="GENERAL SECRETION PATHWAY PROTEIN G"/>
    <property type="match status" value="1"/>
</dbReference>
<evidence type="ECO:0000256" key="5">
    <source>
        <dbReference type="ARBA" id="ARBA00022692"/>
    </source>
</evidence>
<dbReference type="AlphaFoldDB" id="A0A4R2B9C3"/>
<protein>
    <recommendedName>
        <fullName evidence="10">ComG operon protein 3</fullName>
    </recommendedName>
</protein>
<feature type="propeptide" id="PRO_5035509781" evidence="11">
    <location>
        <begin position="1"/>
        <end position="6"/>
    </location>
</feature>
<evidence type="ECO:0000256" key="11">
    <source>
        <dbReference type="PIRSR" id="PIRSR029928-50"/>
    </source>
</evidence>
<keyword evidence="7 10" id="KW-0472">Membrane</keyword>
<feature type="modified residue" description="N-methylphenylalanine" evidence="11">
    <location>
        <position position="7"/>
    </location>
</feature>
<sequence>MKNEKGFTLIEMMIVLLIISVLLIITVPNITKHNSNINKKGCEAFLHMVEGQVQAYQIDKNKLPASAADLVKEDYLKQTTCPDGEEIVISSTGAVSTLPESSE</sequence>
<comment type="similarity">
    <text evidence="9 10">Belongs to the ComGC family.</text>
</comment>
<organism evidence="12 13">
    <name type="scientific">Mesobacillus foraminis</name>
    <dbReference type="NCBI Taxonomy" id="279826"/>
    <lineage>
        <taxon>Bacteria</taxon>
        <taxon>Bacillati</taxon>
        <taxon>Bacillota</taxon>
        <taxon>Bacilli</taxon>
        <taxon>Bacillales</taxon>
        <taxon>Bacillaceae</taxon>
        <taxon>Mesobacillus</taxon>
    </lineage>
</organism>
<comment type="subunit">
    <text evidence="10">Homodimer.</text>
</comment>
<keyword evidence="6 10" id="KW-1133">Transmembrane helix</keyword>
<dbReference type="RefSeq" id="WP_132008600.1">
    <property type="nucleotide sequence ID" value="NZ_JABUHM010000008.1"/>
</dbReference>
<name>A0A4R2B9C3_9BACI</name>
<dbReference type="PRINTS" id="PR00813">
    <property type="entry name" value="BCTERIALGSPG"/>
</dbReference>
<dbReference type="InterPro" id="IPR016940">
    <property type="entry name" value="ComGC"/>
</dbReference>
<feature type="chain" id="PRO_5035509780" description="ComG operon protein 3" evidence="11">
    <location>
        <begin position="7"/>
        <end position="103"/>
    </location>
</feature>
<dbReference type="GO" id="GO:0015627">
    <property type="term" value="C:type II protein secretion system complex"/>
    <property type="evidence" value="ECO:0007669"/>
    <property type="project" value="InterPro"/>
</dbReference>
<evidence type="ECO:0000256" key="7">
    <source>
        <dbReference type="ARBA" id="ARBA00023136"/>
    </source>
</evidence>